<gene>
    <name evidence="1" type="ORF">ECPE_LOCUS13825</name>
</gene>
<dbReference type="OrthoDB" id="10257314at2759"/>
<dbReference type="AlphaFoldDB" id="A0A183B3P0"/>
<accession>A0A183B3P0</accession>
<dbReference type="Proteomes" id="UP000272942">
    <property type="component" value="Unassembled WGS sequence"/>
</dbReference>
<evidence type="ECO:0000313" key="1">
    <source>
        <dbReference type="EMBL" id="VDP91097.1"/>
    </source>
</evidence>
<evidence type="ECO:0000313" key="3">
    <source>
        <dbReference type="WBParaSite" id="ECPE_0001386501-mRNA-1"/>
    </source>
</evidence>
<protein>
    <submittedName>
        <fullName evidence="3">Aminotran_5 domain-containing protein</fullName>
    </submittedName>
</protein>
<dbReference type="EMBL" id="UZAN01056044">
    <property type="protein sequence ID" value="VDP91097.1"/>
    <property type="molecule type" value="Genomic_DNA"/>
</dbReference>
<organism evidence="3">
    <name type="scientific">Echinostoma caproni</name>
    <dbReference type="NCBI Taxonomy" id="27848"/>
    <lineage>
        <taxon>Eukaryota</taxon>
        <taxon>Metazoa</taxon>
        <taxon>Spiralia</taxon>
        <taxon>Lophotrochozoa</taxon>
        <taxon>Platyhelminthes</taxon>
        <taxon>Trematoda</taxon>
        <taxon>Digenea</taxon>
        <taxon>Plagiorchiida</taxon>
        <taxon>Echinostomata</taxon>
        <taxon>Echinostomatoidea</taxon>
        <taxon>Echinostomatidae</taxon>
        <taxon>Echinostoma</taxon>
    </lineage>
</organism>
<reference evidence="3" key="1">
    <citation type="submission" date="2016-06" db="UniProtKB">
        <authorList>
            <consortium name="WormBaseParasite"/>
        </authorList>
    </citation>
    <scope>IDENTIFICATION</scope>
</reference>
<name>A0A183B3P0_9TREM</name>
<sequence>MLSNFGDTYMNIPAQNTHDALKETLLRHMTSSEEKRIQLFLCEIQLGNLKLSQLLQQMRALVCNTSKIVYVNAASIGNKWTELKMRSQGADVIAVSET</sequence>
<reference evidence="1 2" key="2">
    <citation type="submission" date="2018-11" db="EMBL/GenBank/DDBJ databases">
        <authorList>
            <consortium name="Pathogen Informatics"/>
        </authorList>
    </citation>
    <scope>NUCLEOTIDE SEQUENCE [LARGE SCALE GENOMIC DNA]</scope>
    <source>
        <strain evidence="1 2">Egypt</strain>
    </source>
</reference>
<dbReference type="WBParaSite" id="ECPE_0001386501-mRNA-1">
    <property type="protein sequence ID" value="ECPE_0001386501-mRNA-1"/>
    <property type="gene ID" value="ECPE_0001386501"/>
</dbReference>
<evidence type="ECO:0000313" key="2">
    <source>
        <dbReference type="Proteomes" id="UP000272942"/>
    </source>
</evidence>
<keyword evidence="2" id="KW-1185">Reference proteome</keyword>
<proteinExistence type="predicted"/>